<comment type="caution">
    <text evidence="5">The sequence shown here is derived from an EMBL/GenBank/DDBJ whole genome shotgun (WGS) entry which is preliminary data.</text>
</comment>
<keyword evidence="4" id="KW-0906">Nuclear pore complex</keyword>
<name>A0A813ECE7_POLGL</name>
<keyword evidence="4" id="KW-0813">Transport</keyword>
<dbReference type="InterPro" id="IPR007231">
    <property type="entry name" value="Nucleoporin_int_Nup93/Nic96"/>
</dbReference>
<keyword evidence="4" id="KW-0653">Protein transport</keyword>
<evidence type="ECO:0000313" key="6">
    <source>
        <dbReference type="Proteomes" id="UP000654075"/>
    </source>
</evidence>
<dbReference type="OMA" id="CAGEYKE"/>
<comment type="subcellular location">
    <subcellularLocation>
        <location evidence="1">Nucleus envelope</location>
    </subcellularLocation>
    <subcellularLocation>
        <location evidence="4">Nucleus</location>
        <location evidence="4">Nuclear pore complex</location>
    </subcellularLocation>
</comment>
<dbReference type="Pfam" id="PF04097">
    <property type="entry name" value="Nic96"/>
    <property type="match status" value="1"/>
</dbReference>
<comment type="similarity">
    <text evidence="2 4">Belongs to the nucleoporin interacting component (NIC) family.</text>
</comment>
<proteinExistence type="inferred from homology"/>
<sequence>MSPPAMDVKAEGLRQLERTERLLDVGSSMPRGARAPVHKSLEQLFGEARVRSQTIGSIGSGAFGTSGLPRLLQSPQAQRLEEQVADFSLTPAPGVGAGVGGLTSTGGQIDDHPSLGLKEFFALRHERVILETVEEAQRDCLRSCERHSFERIQADWEDAKAQILSSISPQRMGPAAVALALQGNSGNGPVSAASPQDGPIIDLLLAEPMSQQLVQRVAQLSCASCPAYREEVMECWNILGQELKSTPGAVTCGSIWYLQTRFAQEVKDLVYHSADSHLGGIPDTWSLVRAWGRIIFNTANFPSTTAHIWYAAFVAARAGFVSLLMELPQRAAPCSDRCPTLRAVCTLMAQRLQSTTPAGQPSPDFAAVSQEVDSADLLRADLAEESNGFHDVLVSLLLGRSFAFGRLPEATVEDWIWYRLHSVHISAKGDDQSPEFSQQLEAFRQQAASLPPSHYDPAATGGPSTSGIGSMEGSVPFAATASMQTLNFVKVLLLTAQFGRALQQLASQDRSLRGVSLHMALVLQRAGTLDALAGTDTPLNVSALLCDYAANFSCRDQLPYFRALDLPDRVQALQKLLLRDGAGASDELLGYIDGNGRHRPGLLERTLQEDGMGDQAEFVDLCARSGRQACQQGQYREAIRLLHLGRCFSEVLHVLCRCLRLPIWREEVSSAGGAAQDEAAALAQDIQRFFAIYERNLDRYALSSQVWGVARKLYGARMFHAFCDRGQPEAALDVFDREQLLPSSSGPSNAEEYDDEVWAEYPRIVSDYVRILCHAAGQGTVATYALQERVRQLQSFLAVRCTRLVLDQETSAALAGLARCC</sequence>
<keyword evidence="4" id="KW-0509">mRNA transport</keyword>
<evidence type="ECO:0000256" key="2">
    <source>
        <dbReference type="ARBA" id="ARBA00010186"/>
    </source>
</evidence>
<dbReference type="PANTHER" id="PTHR11225:SF4">
    <property type="entry name" value="NUCLEAR PORE COMPLEX PROTEIN NUP93"/>
    <property type="match status" value="1"/>
</dbReference>
<dbReference type="GO" id="GO:0017056">
    <property type="term" value="F:structural constituent of nuclear pore"/>
    <property type="evidence" value="ECO:0007669"/>
    <property type="project" value="InterPro"/>
</dbReference>
<dbReference type="PANTHER" id="PTHR11225">
    <property type="entry name" value="NUCLEAR PORE COMPLEX PROTEIN NUP93 NUCLEOPORIN NUP93 DEAD EYE PROTEIN"/>
    <property type="match status" value="1"/>
</dbReference>
<reference evidence="5" key="1">
    <citation type="submission" date="2021-02" db="EMBL/GenBank/DDBJ databases">
        <authorList>
            <person name="Dougan E. K."/>
            <person name="Rhodes N."/>
            <person name="Thang M."/>
            <person name="Chan C."/>
        </authorList>
    </citation>
    <scope>NUCLEOTIDE SEQUENCE</scope>
</reference>
<evidence type="ECO:0000256" key="4">
    <source>
        <dbReference type="RuleBase" id="RU364035"/>
    </source>
</evidence>
<protein>
    <recommendedName>
        <fullName evidence="4">Nuclear pore protein</fullName>
    </recommendedName>
</protein>
<keyword evidence="3 4" id="KW-0539">Nucleus</keyword>
<dbReference type="AlphaFoldDB" id="A0A813ECE7"/>
<evidence type="ECO:0000256" key="1">
    <source>
        <dbReference type="ARBA" id="ARBA00004259"/>
    </source>
</evidence>
<dbReference type="EMBL" id="CAJNNV010010557">
    <property type="protein sequence ID" value="CAE8598782.1"/>
    <property type="molecule type" value="Genomic_DNA"/>
</dbReference>
<evidence type="ECO:0000313" key="5">
    <source>
        <dbReference type="EMBL" id="CAE8598782.1"/>
    </source>
</evidence>
<evidence type="ECO:0000256" key="3">
    <source>
        <dbReference type="ARBA" id="ARBA00023242"/>
    </source>
</evidence>
<dbReference type="OrthoDB" id="1918363at2759"/>
<dbReference type="Proteomes" id="UP000654075">
    <property type="component" value="Unassembled WGS sequence"/>
</dbReference>
<dbReference type="GO" id="GO:0005643">
    <property type="term" value="C:nuclear pore"/>
    <property type="evidence" value="ECO:0007669"/>
    <property type="project" value="UniProtKB-SubCell"/>
</dbReference>
<keyword evidence="6" id="KW-1185">Reference proteome</keyword>
<organism evidence="5 6">
    <name type="scientific">Polarella glacialis</name>
    <name type="common">Dinoflagellate</name>
    <dbReference type="NCBI Taxonomy" id="89957"/>
    <lineage>
        <taxon>Eukaryota</taxon>
        <taxon>Sar</taxon>
        <taxon>Alveolata</taxon>
        <taxon>Dinophyceae</taxon>
        <taxon>Suessiales</taxon>
        <taxon>Suessiaceae</taxon>
        <taxon>Polarella</taxon>
    </lineage>
</organism>
<dbReference type="GO" id="GO:0006606">
    <property type="term" value="P:protein import into nucleus"/>
    <property type="evidence" value="ECO:0007669"/>
    <property type="project" value="TreeGrafter"/>
</dbReference>
<keyword evidence="4" id="KW-0472">Membrane</keyword>
<dbReference type="GO" id="GO:0016973">
    <property type="term" value="P:poly(A)+ mRNA export from nucleus"/>
    <property type="evidence" value="ECO:0007669"/>
    <property type="project" value="TreeGrafter"/>
</dbReference>
<gene>
    <name evidence="5" type="ORF">PGLA1383_LOCUS17183</name>
</gene>
<accession>A0A813ECE7</accession>
<keyword evidence="4" id="KW-0811">Translocation</keyword>